<dbReference type="InterPro" id="IPR013087">
    <property type="entry name" value="Znf_C2H2_type"/>
</dbReference>
<dbReference type="GO" id="GO:0005634">
    <property type="term" value="C:nucleus"/>
    <property type="evidence" value="ECO:0007669"/>
    <property type="project" value="UniProtKB-SubCell"/>
</dbReference>
<evidence type="ECO:0000256" key="7">
    <source>
        <dbReference type="PROSITE-ProRule" id="PRU00042"/>
    </source>
</evidence>
<name>A0A1Q3EA72_LENED</name>
<dbReference type="GO" id="GO:0008270">
    <property type="term" value="F:zinc ion binding"/>
    <property type="evidence" value="ECO:0007669"/>
    <property type="project" value="UniProtKB-KW"/>
</dbReference>
<evidence type="ECO:0000313" key="11">
    <source>
        <dbReference type="Proteomes" id="UP000188533"/>
    </source>
</evidence>
<organism evidence="10 11">
    <name type="scientific">Lentinula edodes</name>
    <name type="common">Shiitake mushroom</name>
    <name type="synonym">Lentinus edodes</name>
    <dbReference type="NCBI Taxonomy" id="5353"/>
    <lineage>
        <taxon>Eukaryota</taxon>
        <taxon>Fungi</taxon>
        <taxon>Dikarya</taxon>
        <taxon>Basidiomycota</taxon>
        <taxon>Agaricomycotina</taxon>
        <taxon>Agaricomycetes</taxon>
        <taxon>Agaricomycetidae</taxon>
        <taxon>Agaricales</taxon>
        <taxon>Marasmiineae</taxon>
        <taxon>Omphalotaceae</taxon>
        <taxon>Lentinula</taxon>
    </lineage>
</organism>
<dbReference type="Proteomes" id="UP000188533">
    <property type="component" value="Unassembled WGS sequence"/>
</dbReference>
<evidence type="ECO:0000256" key="2">
    <source>
        <dbReference type="ARBA" id="ARBA00022723"/>
    </source>
</evidence>
<feature type="region of interest" description="Disordered" evidence="8">
    <location>
        <begin position="250"/>
        <end position="285"/>
    </location>
</feature>
<keyword evidence="4 7" id="KW-0863">Zinc-finger</keyword>
<evidence type="ECO:0000259" key="9">
    <source>
        <dbReference type="PROSITE" id="PS50157"/>
    </source>
</evidence>
<feature type="region of interest" description="Disordered" evidence="8">
    <location>
        <begin position="1"/>
        <end position="210"/>
    </location>
</feature>
<evidence type="ECO:0000256" key="3">
    <source>
        <dbReference type="ARBA" id="ARBA00022737"/>
    </source>
</evidence>
<protein>
    <submittedName>
        <fullName evidence="10">Zinc finger protein MSN4</fullName>
    </submittedName>
</protein>
<dbReference type="InterPro" id="IPR036236">
    <property type="entry name" value="Znf_C2H2_sf"/>
</dbReference>
<reference evidence="10 11" key="1">
    <citation type="submission" date="2016-08" db="EMBL/GenBank/DDBJ databases">
        <authorList>
            <consortium name="Lentinula edodes genome sequencing consortium"/>
            <person name="Sakamoto Y."/>
            <person name="Nakade K."/>
            <person name="Sato S."/>
            <person name="Yoshida Y."/>
            <person name="Miyazaki K."/>
            <person name="Natsume S."/>
            <person name="Konno N."/>
        </authorList>
    </citation>
    <scope>NUCLEOTIDE SEQUENCE [LARGE SCALE GENOMIC DNA]</scope>
    <source>
        <strain evidence="10 11">NBRC 111202</strain>
    </source>
</reference>
<feature type="domain" description="C2H2-type" evidence="9">
    <location>
        <begin position="319"/>
        <end position="348"/>
    </location>
</feature>
<feature type="domain" description="C2H2-type" evidence="9">
    <location>
        <begin position="288"/>
        <end position="318"/>
    </location>
</feature>
<comment type="caution">
    <text evidence="10">The sequence shown here is derived from an EMBL/GenBank/DDBJ whole genome shotgun (WGS) entry which is preliminary data.</text>
</comment>
<feature type="compositionally biased region" description="Basic residues" evidence="8">
    <location>
        <begin position="386"/>
        <end position="401"/>
    </location>
</feature>
<keyword evidence="2" id="KW-0479">Metal-binding</keyword>
<proteinExistence type="predicted"/>
<feature type="compositionally biased region" description="Low complexity" evidence="8">
    <location>
        <begin position="262"/>
        <end position="277"/>
    </location>
</feature>
<dbReference type="PANTHER" id="PTHR16515">
    <property type="entry name" value="PR DOMAIN ZINC FINGER PROTEIN"/>
    <property type="match status" value="1"/>
</dbReference>
<feature type="compositionally biased region" description="Polar residues" evidence="8">
    <location>
        <begin position="710"/>
        <end position="733"/>
    </location>
</feature>
<dbReference type="GO" id="GO:0010468">
    <property type="term" value="P:regulation of gene expression"/>
    <property type="evidence" value="ECO:0007669"/>
    <property type="project" value="TreeGrafter"/>
</dbReference>
<feature type="region of interest" description="Disordered" evidence="8">
    <location>
        <begin position="373"/>
        <end position="434"/>
    </location>
</feature>
<evidence type="ECO:0000313" key="10">
    <source>
        <dbReference type="EMBL" id="GAW04061.1"/>
    </source>
</evidence>
<feature type="compositionally biased region" description="Polar residues" evidence="8">
    <location>
        <begin position="745"/>
        <end position="756"/>
    </location>
</feature>
<dbReference type="SUPFAM" id="SSF57667">
    <property type="entry name" value="beta-beta-alpha zinc fingers"/>
    <property type="match status" value="1"/>
</dbReference>
<reference evidence="10 11" key="2">
    <citation type="submission" date="2017-02" db="EMBL/GenBank/DDBJ databases">
        <title>A genome survey and senescence transcriptome analysis in Lentinula edodes.</title>
        <authorList>
            <person name="Sakamoto Y."/>
            <person name="Nakade K."/>
            <person name="Sato S."/>
            <person name="Yoshida Y."/>
            <person name="Miyazaki K."/>
            <person name="Natsume S."/>
            <person name="Konno N."/>
        </authorList>
    </citation>
    <scope>NUCLEOTIDE SEQUENCE [LARGE SCALE GENOMIC DNA]</scope>
    <source>
        <strain evidence="10 11">NBRC 111202</strain>
    </source>
</reference>
<sequence length="776" mass="82503">MYHGDPQRKVVDQDFNTRSKDNFSESANTMPPTETEESRVDRNNELTSNTSPRRTKKSVEKSAYSDEAGPASEKIAPISSGTRRPVTRSLSGRPIKRRIREDNALDLASYSGDDYSHPNEHPSATKKQKLAASSKRTTRKSAAVASKDPPSEKSSQAHELSTENPAHAPLVGLQDGENEGAAVPSTTTSSTAASTPQPMPLPSSSGSTSPLVATRIGTTRAMRATLPTPVPNLTKKSRGRRVPVRVVTTNGVEVIQDPPPVSSTSSTTTPGTGNGNTDSANPKGKRSYVCSVEGCGKCFHRGEHLKRHIRSIHTHDKPFKCTYPECDKNFNRHDNLLQHLKVHKQAQATAAMTASGGPVTLISNGKGKAKLKSKGSAEFASVGSKSRSKNSKGKKKKRRRSSSSSPDEEDEERKSETESAETVSSDDEDEVDEASAVSNLLSLRAHSGLKGASTLQVVAPLHHTLTSYTHTLTSLGSMSSTATLVGSVSGWGYPLSSSSSSYTTTNGNSITGSKPYFSPFHTSFLDATSNKSYSSMLPHNGLANAMPQFSLSKAYSSGATPYESSAAATASGTDADRIHDMHNGYHRHHNGLGHVQNMVSDVRSANGMNDSELLGKFQSNMATSSLRSTSTSSALRSTDGLEETNGSNGGNATVSSMGRSSPTTPLSRLGSEGHDDVDVTVRNLDPTLHALPTIPSVPANSVSKTSTTVISADAVHSSSNSRSTPANHSTTAPASPPDSKPIPDFQSNQSMSTGSVELNEPKMMLRPVESEKDWRM</sequence>
<dbReference type="PROSITE" id="PS50157">
    <property type="entry name" value="ZINC_FINGER_C2H2_2"/>
    <property type="match status" value="2"/>
</dbReference>
<feature type="compositionally biased region" description="Basic and acidic residues" evidence="8">
    <location>
        <begin position="1"/>
        <end position="23"/>
    </location>
</feature>
<dbReference type="AlphaFoldDB" id="A0A1Q3EA72"/>
<dbReference type="PROSITE" id="PS00028">
    <property type="entry name" value="ZINC_FINGER_C2H2_1"/>
    <property type="match status" value="2"/>
</dbReference>
<feature type="compositionally biased region" description="Low complexity" evidence="8">
    <location>
        <begin position="181"/>
        <end position="210"/>
    </location>
</feature>
<feature type="region of interest" description="Disordered" evidence="8">
    <location>
        <begin position="624"/>
        <end position="678"/>
    </location>
</feature>
<dbReference type="InterPro" id="IPR050331">
    <property type="entry name" value="Zinc_finger"/>
</dbReference>
<feature type="compositionally biased region" description="Polar residues" evidence="8">
    <location>
        <begin position="152"/>
        <end position="164"/>
    </location>
</feature>
<feature type="region of interest" description="Disordered" evidence="8">
    <location>
        <begin position="710"/>
        <end position="776"/>
    </location>
</feature>
<dbReference type="Pfam" id="PF00096">
    <property type="entry name" value="zf-C2H2"/>
    <property type="match status" value="2"/>
</dbReference>
<feature type="compositionally biased region" description="Polar residues" evidence="8">
    <location>
        <begin position="644"/>
        <end position="666"/>
    </location>
</feature>
<dbReference type="SMART" id="SM00355">
    <property type="entry name" value="ZnF_C2H2"/>
    <property type="match status" value="2"/>
</dbReference>
<dbReference type="PANTHER" id="PTHR16515:SF49">
    <property type="entry name" value="GASTRULA ZINC FINGER PROTEIN XLCGF49.1-LIKE-RELATED"/>
    <property type="match status" value="1"/>
</dbReference>
<dbReference type="Gene3D" id="3.30.160.60">
    <property type="entry name" value="Classic Zinc Finger"/>
    <property type="match status" value="2"/>
</dbReference>
<keyword evidence="6" id="KW-0539">Nucleus</keyword>
<dbReference type="STRING" id="5353.A0A1Q3EA72"/>
<keyword evidence="5" id="KW-0862">Zinc</keyword>
<evidence type="ECO:0000256" key="6">
    <source>
        <dbReference type="ARBA" id="ARBA00023242"/>
    </source>
</evidence>
<evidence type="ECO:0000256" key="5">
    <source>
        <dbReference type="ARBA" id="ARBA00022833"/>
    </source>
</evidence>
<accession>A0A1Q3EA72</accession>
<comment type="subcellular location">
    <subcellularLocation>
        <location evidence="1">Nucleus</location>
    </subcellularLocation>
</comment>
<gene>
    <name evidence="10" type="ORF">LENED_005827</name>
</gene>
<keyword evidence="3" id="KW-0677">Repeat</keyword>
<evidence type="ECO:0000256" key="8">
    <source>
        <dbReference type="SAM" id="MobiDB-lite"/>
    </source>
</evidence>
<feature type="compositionally biased region" description="Acidic residues" evidence="8">
    <location>
        <begin position="424"/>
        <end position="433"/>
    </location>
</feature>
<evidence type="ECO:0000256" key="1">
    <source>
        <dbReference type="ARBA" id="ARBA00004123"/>
    </source>
</evidence>
<evidence type="ECO:0000256" key="4">
    <source>
        <dbReference type="ARBA" id="ARBA00022771"/>
    </source>
</evidence>
<feature type="compositionally biased region" description="Low complexity" evidence="8">
    <location>
        <begin position="624"/>
        <end position="638"/>
    </location>
</feature>
<keyword evidence="11" id="KW-1185">Reference proteome</keyword>
<dbReference type="EMBL" id="BDGU01000175">
    <property type="protein sequence ID" value="GAW04061.1"/>
    <property type="molecule type" value="Genomic_DNA"/>
</dbReference>